<comment type="caution">
    <text evidence="1">The sequence shown here is derived from an EMBL/GenBank/DDBJ whole genome shotgun (WGS) entry which is preliminary data.</text>
</comment>
<accession>A0A9D4QN38</accession>
<proteinExistence type="predicted"/>
<evidence type="ECO:0000313" key="2">
    <source>
        <dbReference type="Proteomes" id="UP000828390"/>
    </source>
</evidence>
<sequence>MADFVAAVMTLTSSDEENSYALLIRLSRNYINTFEGVLAITTIRDEKSRVVNYVETVYPLYSIDDFRERFRVS</sequence>
<dbReference type="AlphaFoldDB" id="A0A9D4QN38"/>
<dbReference type="EMBL" id="JAIWYP010000004">
    <property type="protein sequence ID" value="KAH3836237.1"/>
    <property type="molecule type" value="Genomic_DNA"/>
</dbReference>
<name>A0A9D4QN38_DREPO</name>
<reference evidence="1" key="2">
    <citation type="submission" date="2020-11" db="EMBL/GenBank/DDBJ databases">
        <authorList>
            <person name="McCartney M.A."/>
            <person name="Auch B."/>
            <person name="Kono T."/>
            <person name="Mallez S."/>
            <person name="Becker A."/>
            <person name="Gohl D.M."/>
            <person name="Silverstein K.A.T."/>
            <person name="Koren S."/>
            <person name="Bechman K.B."/>
            <person name="Herman A."/>
            <person name="Abrahante J.E."/>
            <person name="Garbe J."/>
        </authorList>
    </citation>
    <scope>NUCLEOTIDE SEQUENCE</scope>
    <source>
        <strain evidence="1">Duluth1</strain>
        <tissue evidence="1">Whole animal</tissue>
    </source>
</reference>
<organism evidence="1 2">
    <name type="scientific">Dreissena polymorpha</name>
    <name type="common">Zebra mussel</name>
    <name type="synonym">Mytilus polymorpha</name>
    <dbReference type="NCBI Taxonomy" id="45954"/>
    <lineage>
        <taxon>Eukaryota</taxon>
        <taxon>Metazoa</taxon>
        <taxon>Spiralia</taxon>
        <taxon>Lophotrochozoa</taxon>
        <taxon>Mollusca</taxon>
        <taxon>Bivalvia</taxon>
        <taxon>Autobranchia</taxon>
        <taxon>Heteroconchia</taxon>
        <taxon>Euheterodonta</taxon>
        <taxon>Imparidentia</taxon>
        <taxon>Neoheterodontei</taxon>
        <taxon>Myida</taxon>
        <taxon>Dreissenoidea</taxon>
        <taxon>Dreissenidae</taxon>
        <taxon>Dreissena</taxon>
    </lineage>
</organism>
<reference evidence="1" key="1">
    <citation type="journal article" date="2019" name="bioRxiv">
        <title>The Genome of the Zebra Mussel, Dreissena polymorpha: A Resource for Invasive Species Research.</title>
        <authorList>
            <person name="McCartney M.A."/>
            <person name="Auch B."/>
            <person name="Kono T."/>
            <person name="Mallez S."/>
            <person name="Zhang Y."/>
            <person name="Obille A."/>
            <person name="Becker A."/>
            <person name="Abrahante J.E."/>
            <person name="Garbe J."/>
            <person name="Badalamenti J.P."/>
            <person name="Herman A."/>
            <person name="Mangelson H."/>
            <person name="Liachko I."/>
            <person name="Sullivan S."/>
            <person name="Sone E.D."/>
            <person name="Koren S."/>
            <person name="Silverstein K.A.T."/>
            <person name="Beckman K.B."/>
            <person name="Gohl D.M."/>
        </authorList>
    </citation>
    <scope>NUCLEOTIDE SEQUENCE</scope>
    <source>
        <strain evidence="1">Duluth1</strain>
        <tissue evidence="1">Whole animal</tissue>
    </source>
</reference>
<protein>
    <submittedName>
        <fullName evidence="1">Uncharacterized protein</fullName>
    </submittedName>
</protein>
<dbReference type="Proteomes" id="UP000828390">
    <property type="component" value="Unassembled WGS sequence"/>
</dbReference>
<keyword evidence="2" id="KW-1185">Reference proteome</keyword>
<gene>
    <name evidence="1" type="ORF">DPMN_109607</name>
</gene>
<evidence type="ECO:0000313" key="1">
    <source>
        <dbReference type="EMBL" id="KAH3836237.1"/>
    </source>
</evidence>